<dbReference type="PROSITE" id="PS50109">
    <property type="entry name" value="HIS_KIN"/>
    <property type="match status" value="1"/>
</dbReference>
<dbReference type="GO" id="GO:0005524">
    <property type="term" value="F:ATP binding"/>
    <property type="evidence" value="ECO:0007669"/>
    <property type="project" value="UniProtKB-KW"/>
</dbReference>
<dbReference type="Proteomes" id="UP000720508">
    <property type="component" value="Unassembled WGS sequence"/>
</dbReference>
<dbReference type="PANTHER" id="PTHR43065:SF10">
    <property type="entry name" value="PEROXIDE STRESS-ACTIVATED HISTIDINE KINASE MAK3"/>
    <property type="match status" value="1"/>
</dbReference>
<evidence type="ECO:0000256" key="4">
    <source>
        <dbReference type="ARBA" id="ARBA00022777"/>
    </source>
</evidence>
<organism evidence="9 10">
    <name type="scientific">Streptomyces niphimycinicus</name>
    <dbReference type="NCBI Taxonomy" id="2842201"/>
    <lineage>
        <taxon>Bacteria</taxon>
        <taxon>Bacillati</taxon>
        <taxon>Actinomycetota</taxon>
        <taxon>Actinomycetes</taxon>
        <taxon>Kitasatosporales</taxon>
        <taxon>Streptomycetaceae</taxon>
        <taxon>Streptomyces</taxon>
    </lineage>
</organism>
<evidence type="ECO:0000256" key="7">
    <source>
        <dbReference type="SAM" id="MobiDB-lite"/>
    </source>
</evidence>
<keyword evidence="2" id="KW-0808">Transferase</keyword>
<keyword evidence="6" id="KW-0902">Two-component regulatory system</keyword>
<evidence type="ECO:0000256" key="2">
    <source>
        <dbReference type="ARBA" id="ARBA00022679"/>
    </source>
</evidence>
<dbReference type="InterPro" id="IPR005467">
    <property type="entry name" value="His_kinase_dom"/>
</dbReference>
<evidence type="ECO:0000256" key="3">
    <source>
        <dbReference type="ARBA" id="ARBA00022741"/>
    </source>
</evidence>
<keyword evidence="5 9" id="KW-0067">ATP-binding</keyword>
<dbReference type="Pfam" id="PF13589">
    <property type="entry name" value="HATPase_c_3"/>
    <property type="match status" value="1"/>
</dbReference>
<sequence length="768" mass="84640">MVVGEDGGMLTGAERGEASALEPLERFKAPGTTADVTTRTHAVAFRPRARLVSVLGEHLISDQAVGLVELVKNAYDADATDVTVELSNLADPGTALVVVEDNGVGMTLDDLVGKWLSPAVDHKERKKHRAERTPRGRLPIGEKGVGRFAVHHLGRRLRLVTRAAGSDEICLDVDWDRFDASDTFLDGLSLTAVERSPEVFMGELTGTRLEIRSSRGPWNEKLVRKVHRTLKRLQSPVSEVADFRVGLVCPDYSELQDIDPTDILDRAHYEFRVLVDADGGCDYEYTCRHPAVASRSRSGTESLLALSGDELAGRTPDCGPFWVNLYVWDRSSNFIQTSGVSRRELDAHCGVSLFRDGLRALPYGEPGDDWLFLDQERIQAPAERVGNNQVIGLVLVDQTTNLQLRDKTNREGLIENQAFQDLRTLVRSVVRLFTSHWRRDRPTGGTKQRPVTAADGVRAARALASAIEKTARDDVPVRWSPSPARPSEAEGADQKHIPELAAVLTQRQAVSELVNELDGVSTDLQERQRRRDIMRQLAATGLAAERVVHEFGRQVGAAMTHLQQLESVARGDDRTRDMLRAVAVSLRTLRNEFRVLAPYESVGRADRVRSTSVADAVRLALLLNQHNLDAAGIHVLVEGDDFEVRSRPAAVVQILDNLLHNASYWAVLGEAADQRIVVHLRPTERRVLVVDSGPGVHPEMGEQLFQPFSTLKVGGTGLGLFISAELARSLGCTLRLADKTEQQGELGGAAFVLGFPHEERSDKEYPVE</sequence>
<dbReference type="SMART" id="SM00387">
    <property type="entry name" value="HATPase_c"/>
    <property type="match status" value="1"/>
</dbReference>
<accession>A0ABS6CB55</accession>
<dbReference type="EMBL" id="JAHLEM010000066">
    <property type="protein sequence ID" value="MBU3864030.1"/>
    <property type="molecule type" value="Genomic_DNA"/>
</dbReference>
<keyword evidence="3" id="KW-0547">Nucleotide-binding</keyword>
<keyword evidence="1" id="KW-0597">Phosphoprotein</keyword>
<reference evidence="9 10" key="1">
    <citation type="submission" date="2021-06" db="EMBL/GenBank/DDBJ databases">
        <authorList>
            <person name="Pan X."/>
        </authorList>
    </citation>
    <scope>NUCLEOTIDE SEQUENCE [LARGE SCALE GENOMIC DNA]</scope>
    <source>
        <strain evidence="9 10">4503</strain>
    </source>
</reference>
<dbReference type="RefSeq" id="WP_216341049.1">
    <property type="nucleotide sequence ID" value="NZ_JAHLEM010000066.1"/>
</dbReference>
<dbReference type="PANTHER" id="PTHR43065">
    <property type="entry name" value="SENSOR HISTIDINE KINASE"/>
    <property type="match status" value="1"/>
</dbReference>
<evidence type="ECO:0000256" key="5">
    <source>
        <dbReference type="ARBA" id="ARBA00022840"/>
    </source>
</evidence>
<dbReference type="Pfam" id="PF02518">
    <property type="entry name" value="HATPase_c"/>
    <property type="match status" value="1"/>
</dbReference>
<protein>
    <submittedName>
        <fullName evidence="9">ATP-binding protein</fullName>
    </submittedName>
</protein>
<feature type="domain" description="Histidine kinase" evidence="8">
    <location>
        <begin position="546"/>
        <end position="759"/>
    </location>
</feature>
<evidence type="ECO:0000256" key="1">
    <source>
        <dbReference type="ARBA" id="ARBA00022553"/>
    </source>
</evidence>
<feature type="region of interest" description="Disordered" evidence="7">
    <location>
        <begin position="472"/>
        <end position="493"/>
    </location>
</feature>
<evidence type="ECO:0000256" key="6">
    <source>
        <dbReference type="ARBA" id="ARBA00023012"/>
    </source>
</evidence>
<keyword evidence="10" id="KW-1185">Reference proteome</keyword>
<comment type="caution">
    <text evidence="9">The sequence shown here is derived from an EMBL/GenBank/DDBJ whole genome shotgun (WGS) entry which is preliminary data.</text>
</comment>
<keyword evidence="4" id="KW-0418">Kinase</keyword>
<evidence type="ECO:0000313" key="9">
    <source>
        <dbReference type="EMBL" id="MBU3864030.1"/>
    </source>
</evidence>
<proteinExistence type="predicted"/>
<name>A0ABS6CB55_9ACTN</name>
<gene>
    <name evidence="9" type="ORF">KN815_08035</name>
</gene>
<evidence type="ECO:0000313" key="10">
    <source>
        <dbReference type="Proteomes" id="UP000720508"/>
    </source>
</evidence>
<dbReference type="InterPro" id="IPR003594">
    <property type="entry name" value="HATPase_dom"/>
</dbReference>
<evidence type="ECO:0000259" key="8">
    <source>
        <dbReference type="PROSITE" id="PS50109"/>
    </source>
</evidence>